<reference evidence="1 2" key="1">
    <citation type="submission" date="2018-02" db="EMBL/GenBank/DDBJ databases">
        <title>Comparative genomes isolates from brazilian mangrove.</title>
        <authorList>
            <person name="Araujo J.E."/>
            <person name="Taketani R.G."/>
            <person name="Silva M.C.P."/>
            <person name="Loureco M.V."/>
            <person name="Andreote F.D."/>
        </authorList>
    </citation>
    <scope>NUCLEOTIDE SEQUENCE [LARGE SCALE GENOMIC DNA]</scope>
    <source>
        <strain evidence="1 2">Nap-Phe MGV</strain>
    </source>
</reference>
<name>A0A2S8GF82_9BACT</name>
<dbReference type="Proteomes" id="UP000237819">
    <property type="component" value="Unassembled WGS sequence"/>
</dbReference>
<dbReference type="AlphaFoldDB" id="A0A2S8GF82"/>
<proteinExistence type="predicted"/>
<protein>
    <submittedName>
        <fullName evidence="1">Uncharacterized protein</fullName>
    </submittedName>
</protein>
<evidence type="ECO:0000313" key="2">
    <source>
        <dbReference type="Proteomes" id="UP000237819"/>
    </source>
</evidence>
<dbReference type="EMBL" id="PUHZ01000024">
    <property type="protein sequence ID" value="PQO42950.1"/>
    <property type="molecule type" value="Genomic_DNA"/>
</dbReference>
<organism evidence="1 2">
    <name type="scientific">Blastopirellula marina</name>
    <dbReference type="NCBI Taxonomy" id="124"/>
    <lineage>
        <taxon>Bacteria</taxon>
        <taxon>Pseudomonadati</taxon>
        <taxon>Planctomycetota</taxon>
        <taxon>Planctomycetia</taxon>
        <taxon>Pirellulales</taxon>
        <taxon>Pirellulaceae</taxon>
        <taxon>Blastopirellula</taxon>
    </lineage>
</organism>
<gene>
    <name evidence="1" type="ORF">C5Y93_24825</name>
</gene>
<accession>A0A2S8GF82</accession>
<evidence type="ECO:0000313" key="1">
    <source>
        <dbReference type="EMBL" id="PQO42950.1"/>
    </source>
</evidence>
<sequence length="185" mass="21462">MLRQENCPMLRKPFETITDLTADADVVRARRYGLIVARQAQLQAIHFRPWPKLISRLEVATIGRYVHQRSRGDYCWLYYNAPLSAPGFLSLVYVISGKETTWRTFRTALQALDEVARLRRAAAIVTDVSNPQITERNLSRNGWEPHCAHLAGRHYIKRFYGEYQQRERSQTDREMLASQKATLPA</sequence>
<comment type="caution">
    <text evidence="1">The sequence shown here is derived from an EMBL/GenBank/DDBJ whole genome shotgun (WGS) entry which is preliminary data.</text>
</comment>